<name>A0ABD0TJS4_LOXSC</name>
<dbReference type="PANTHER" id="PTHR24252">
    <property type="entry name" value="ACROSIN-RELATED"/>
    <property type="match status" value="1"/>
</dbReference>
<evidence type="ECO:0000256" key="6">
    <source>
        <dbReference type="ARBA" id="ARBA00084094"/>
    </source>
</evidence>
<evidence type="ECO:0000313" key="10">
    <source>
        <dbReference type="Proteomes" id="UP001549921"/>
    </source>
</evidence>
<dbReference type="InterPro" id="IPR001314">
    <property type="entry name" value="Peptidase_S1A"/>
</dbReference>
<dbReference type="PRINTS" id="PR00722">
    <property type="entry name" value="CHYMOTRYPSIN"/>
</dbReference>
<dbReference type="PROSITE" id="PS00134">
    <property type="entry name" value="TRYPSIN_HIS"/>
    <property type="match status" value="1"/>
</dbReference>
<dbReference type="EMBL" id="JBEDNZ010000004">
    <property type="protein sequence ID" value="KAL0849545.1"/>
    <property type="molecule type" value="Genomic_DNA"/>
</dbReference>
<dbReference type="CDD" id="cd00190">
    <property type="entry name" value="Tryp_SPc"/>
    <property type="match status" value="1"/>
</dbReference>
<evidence type="ECO:0000259" key="8">
    <source>
        <dbReference type="PROSITE" id="PS50240"/>
    </source>
</evidence>
<protein>
    <recommendedName>
        <fullName evidence="8">Peptidase S1 domain-containing protein</fullName>
    </recommendedName>
</protein>
<dbReference type="Gene3D" id="2.40.10.10">
    <property type="entry name" value="Trypsin-like serine proteases"/>
    <property type="match status" value="1"/>
</dbReference>
<evidence type="ECO:0000256" key="4">
    <source>
        <dbReference type="ARBA" id="ARBA00023240"/>
    </source>
</evidence>
<evidence type="ECO:0000256" key="3">
    <source>
        <dbReference type="ARBA" id="ARBA00023157"/>
    </source>
</evidence>
<organism evidence="9 10">
    <name type="scientific">Loxostege sticticalis</name>
    <name type="common">Beet webworm moth</name>
    <dbReference type="NCBI Taxonomy" id="481309"/>
    <lineage>
        <taxon>Eukaryota</taxon>
        <taxon>Metazoa</taxon>
        <taxon>Ecdysozoa</taxon>
        <taxon>Arthropoda</taxon>
        <taxon>Hexapoda</taxon>
        <taxon>Insecta</taxon>
        <taxon>Pterygota</taxon>
        <taxon>Neoptera</taxon>
        <taxon>Endopterygota</taxon>
        <taxon>Lepidoptera</taxon>
        <taxon>Glossata</taxon>
        <taxon>Ditrysia</taxon>
        <taxon>Pyraloidea</taxon>
        <taxon>Crambidae</taxon>
        <taxon>Pyraustinae</taxon>
        <taxon>Loxostege</taxon>
    </lineage>
</organism>
<evidence type="ECO:0000313" key="9">
    <source>
        <dbReference type="EMBL" id="KAL0849545.1"/>
    </source>
</evidence>
<comment type="function">
    <text evidence="5">Fibrinolytic activity; shows preferential cleavage of Arg-Gly bonds in all three fibrinogen chains. Contact with the caterpillars causes severe bleeding, due the anticoagulant effect of the protein.</text>
</comment>
<dbReference type="PANTHER" id="PTHR24252:SF7">
    <property type="entry name" value="HYALIN"/>
    <property type="match status" value="1"/>
</dbReference>
<keyword evidence="7" id="KW-0732">Signal</keyword>
<evidence type="ECO:0000256" key="7">
    <source>
        <dbReference type="SAM" id="SignalP"/>
    </source>
</evidence>
<feature type="chain" id="PRO_5044759050" description="Peptidase S1 domain-containing protein" evidence="7">
    <location>
        <begin position="24"/>
        <end position="259"/>
    </location>
</feature>
<dbReference type="PROSITE" id="PS50240">
    <property type="entry name" value="TRYPSIN_DOM"/>
    <property type="match status" value="1"/>
</dbReference>
<proteinExistence type="predicted"/>
<comment type="caution">
    <text evidence="9">The sequence shown here is derived from an EMBL/GenBank/DDBJ whole genome shotgun (WGS) entry which is preliminary data.</text>
</comment>
<dbReference type="InterPro" id="IPR001254">
    <property type="entry name" value="Trypsin_dom"/>
</dbReference>
<keyword evidence="2" id="KW-0800">Toxin</keyword>
<reference evidence="9 10" key="1">
    <citation type="submission" date="2024-06" db="EMBL/GenBank/DDBJ databases">
        <title>A chromosome-level genome assembly of beet webworm, Loxostege sticticalis.</title>
        <authorList>
            <person name="Zhang Y."/>
        </authorList>
    </citation>
    <scope>NUCLEOTIDE SEQUENCE [LARGE SCALE GENOMIC DNA]</scope>
    <source>
        <strain evidence="9">AQ028</strain>
        <tissue evidence="9">Male pupae</tissue>
    </source>
</reference>
<dbReference type="Proteomes" id="UP001549921">
    <property type="component" value="Unassembled WGS sequence"/>
</dbReference>
<gene>
    <name evidence="9" type="ORF">ABMA28_013811</name>
</gene>
<comment type="subcellular location">
    <subcellularLocation>
        <location evidence="1">Secreted</location>
        <location evidence="1">Extracellular space</location>
    </subcellularLocation>
</comment>
<keyword evidence="3" id="KW-1015">Disulfide bond</keyword>
<sequence length="259" mass="29172">MHPNMMLWQFLVTFTCINNKVLAEELEGYIVGGERVPIDLYPHAVFLDVICSMSITWICGASIVNQHFTVTAAHCVVECTTNGHISVAVGHENRNRGVISSAFKYKTHEDYNDSTLSSDIALVRLRTPFEFGQYVKRAIVMRKPPRDNVAYVAGWGLIDEINEIPTSWLKHAQQRVFSMEECKQILREIPKYTFCAGSESGNDYAAGGDSGSGLVIKDFILIGLVSYKQPFLSKHVIVYTNVTHFYGWLSRSTRNMYCG</sequence>
<evidence type="ECO:0000256" key="1">
    <source>
        <dbReference type="ARBA" id="ARBA00004239"/>
    </source>
</evidence>
<dbReference type="SUPFAM" id="SSF50494">
    <property type="entry name" value="Trypsin-like serine proteases"/>
    <property type="match status" value="1"/>
</dbReference>
<evidence type="ECO:0000256" key="2">
    <source>
        <dbReference type="ARBA" id="ARBA00022656"/>
    </source>
</evidence>
<accession>A0ABD0TJS4</accession>
<feature type="signal peptide" evidence="7">
    <location>
        <begin position="1"/>
        <end position="23"/>
    </location>
</feature>
<dbReference type="FunFam" id="2.40.10.10:FF:000068">
    <property type="entry name" value="transmembrane protease serine 2"/>
    <property type="match status" value="1"/>
</dbReference>
<dbReference type="GO" id="GO:0005576">
    <property type="term" value="C:extracellular region"/>
    <property type="evidence" value="ECO:0007669"/>
    <property type="project" value="UniProtKB-SubCell"/>
</dbReference>
<dbReference type="InterPro" id="IPR018114">
    <property type="entry name" value="TRYPSIN_HIS"/>
</dbReference>
<dbReference type="SMART" id="SM00020">
    <property type="entry name" value="Tryp_SPc"/>
    <property type="match status" value="1"/>
</dbReference>
<dbReference type="AlphaFoldDB" id="A0ABD0TJS4"/>
<dbReference type="InterPro" id="IPR043504">
    <property type="entry name" value="Peptidase_S1_PA_chymotrypsin"/>
</dbReference>
<feature type="domain" description="Peptidase S1" evidence="8">
    <location>
        <begin position="30"/>
        <end position="254"/>
    </location>
</feature>
<dbReference type="InterPro" id="IPR009003">
    <property type="entry name" value="Peptidase_S1_PA"/>
</dbReference>
<keyword evidence="6" id="KW-1205">Fibrinolytic toxin</keyword>
<keyword evidence="4" id="KW-1199">Hemostasis impairing toxin</keyword>
<dbReference type="GO" id="GO:0090729">
    <property type="term" value="F:toxin activity"/>
    <property type="evidence" value="ECO:0007669"/>
    <property type="project" value="UniProtKB-KW"/>
</dbReference>
<evidence type="ECO:0000256" key="5">
    <source>
        <dbReference type="ARBA" id="ARBA00055534"/>
    </source>
</evidence>
<dbReference type="Pfam" id="PF00089">
    <property type="entry name" value="Trypsin"/>
    <property type="match status" value="1"/>
</dbReference>